<dbReference type="Gene3D" id="3.40.50.300">
    <property type="entry name" value="P-loop containing nucleotide triphosphate hydrolases"/>
    <property type="match status" value="1"/>
</dbReference>
<protein>
    <submittedName>
        <fullName evidence="2">Resistance protein candidate</fullName>
    </submittedName>
</protein>
<reference evidence="2" key="1">
    <citation type="submission" date="2002-09" db="EMBL/GenBank/DDBJ databases">
        <title>Comparative Analysis of NBS Domain Sequences of NBS-LRR Disease Resistance Genes from Sunflower, Lettuce, and Chicory.</title>
        <authorList>
            <person name="Plocik A.M."/>
            <person name="Layden J."/>
            <person name="Kesseli R.V."/>
        </authorList>
    </citation>
    <scope>NUCLEOTIDE SEQUENCE</scope>
</reference>
<dbReference type="Pfam" id="PF00931">
    <property type="entry name" value="NB-ARC"/>
    <property type="match status" value="1"/>
</dbReference>
<dbReference type="PANTHER" id="PTHR11017:SF544">
    <property type="entry name" value="ADP-RIBOSYL CYCLASE_CYCLIC ADP-RIBOSE HYDROLASE"/>
    <property type="match status" value="1"/>
</dbReference>
<dbReference type="GO" id="GO:0043531">
    <property type="term" value="F:ADP binding"/>
    <property type="evidence" value="ECO:0007669"/>
    <property type="project" value="InterPro"/>
</dbReference>
<dbReference type="InterPro" id="IPR027417">
    <property type="entry name" value="P-loop_NTPase"/>
</dbReference>
<proteinExistence type="predicted"/>
<dbReference type="AlphaFoldDB" id="Q6YFF8"/>
<accession>Q6YFF8</accession>
<feature type="domain" description="NB-ARC" evidence="1">
    <location>
        <begin position="6"/>
        <end position="84"/>
    </location>
</feature>
<feature type="non-terminal residue" evidence="2">
    <location>
        <position position="92"/>
    </location>
</feature>
<dbReference type="EMBL" id="AY153843">
    <property type="protein sequence ID" value="AAN87318.1"/>
    <property type="molecule type" value="Genomic_DNA"/>
</dbReference>
<dbReference type="SUPFAM" id="SSF52540">
    <property type="entry name" value="P-loop containing nucleoside triphosphate hydrolases"/>
    <property type="match status" value="1"/>
</dbReference>
<organism evidence="2">
    <name type="scientific">Lactuca sativa</name>
    <name type="common">Garden lettuce</name>
    <dbReference type="NCBI Taxonomy" id="4236"/>
    <lineage>
        <taxon>Eukaryota</taxon>
        <taxon>Viridiplantae</taxon>
        <taxon>Streptophyta</taxon>
        <taxon>Embryophyta</taxon>
        <taxon>Tracheophyta</taxon>
        <taxon>Spermatophyta</taxon>
        <taxon>Magnoliopsida</taxon>
        <taxon>eudicotyledons</taxon>
        <taxon>Gunneridae</taxon>
        <taxon>Pentapetalae</taxon>
        <taxon>asterids</taxon>
        <taxon>campanulids</taxon>
        <taxon>Asterales</taxon>
        <taxon>Asteraceae</taxon>
        <taxon>Cichorioideae</taxon>
        <taxon>Cichorieae</taxon>
        <taxon>Lactucinae</taxon>
        <taxon>Lactuca</taxon>
    </lineage>
</organism>
<evidence type="ECO:0000313" key="2">
    <source>
        <dbReference type="EMBL" id="AAN87318.1"/>
    </source>
</evidence>
<sequence>LARAIFDQISSHFEGSSFVADIREVSKKKGLESLQQQILSDVLKDERIVGSVNDGKRIMRTRLPYKKVLLVLDDVDDTKQLEALAGDWFKDG</sequence>
<dbReference type="PANTHER" id="PTHR11017">
    <property type="entry name" value="LEUCINE-RICH REPEAT-CONTAINING PROTEIN"/>
    <property type="match status" value="1"/>
</dbReference>
<dbReference type="GO" id="GO:0006952">
    <property type="term" value="P:defense response"/>
    <property type="evidence" value="ECO:0007669"/>
    <property type="project" value="InterPro"/>
</dbReference>
<evidence type="ECO:0000259" key="1">
    <source>
        <dbReference type="Pfam" id="PF00931"/>
    </source>
</evidence>
<dbReference type="InterPro" id="IPR002182">
    <property type="entry name" value="NB-ARC"/>
</dbReference>
<feature type="non-terminal residue" evidence="2">
    <location>
        <position position="1"/>
    </location>
</feature>
<dbReference type="InterPro" id="IPR044974">
    <property type="entry name" value="Disease_R_plants"/>
</dbReference>
<name>Q6YFF8_LACSA</name>